<feature type="compositionally biased region" description="Polar residues" evidence="1">
    <location>
        <begin position="124"/>
        <end position="133"/>
    </location>
</feature>
<dbReference type="InterPro" id="IPR029063">
    <property type="entry name" value="SAM-dependent_MTases_sf"/>
</dbReference>
<dbReference type="OrthoDB" id="2013972at2759"/>
<dbReference type="Proteomes" id="UP000541558">
    <property type="component" value="Unassembled WGS sequence"/>
</dbReference>
<dbReference type="PANTHER" id="PTHR43591">
    <property type="entry name" value="METHYLTRANSFERASE"/>
    <property type="match status" value="1"/>
</dbReference>
<feature type="compositionally biased region" description="Polar residues" evidence="1">
    <location>
        <begin position="105"/>
        <end position="114"/>
    </location>
</feature>
<feature type="region of interest" description="Disordered" evidence="1">
    <location>
        <begin position="451"/>
        <end position="517"/>
    </location>
</feature>
<comment type="caution">
    <text evidence="2">The sequence shown here is derived from an EMBL/GenBank/DDBJ whole genome shotgun (WGS) entry which is preliminary data.</text>
</comment>
<feature type="compositionally biased region" description="Basic and acidic residues" evidence="1">
    <location>
        <begin position="148"/>
        <end position="162"/>
    </location>
</feature>
<reference evidence="2 3" key="1">
    <citation type="journal article" date="2020" name="ISME J.">
        <title>Uncovering the hidden diversity of litter-decomposition mechanisms in mushroom-forming fungi.</title>
        <authorList>
            <person name="Floudas D."/>
            <person name="Bentzer J."/>
            <person name="Ahren D."/>
            <person name="Johansson T."/>
            <person name="Persson P."/>
            <person name="Tunlid A."/>
        </authorList>
    </citation>
    <scope>NUCLEOTIDE SEQUENCE [LARGE SCALE GENOMIC DNA]</scope>
    <source>
        <strain evidence="2 3">CBS 175.51</strain>
    </source>
</reference>
<dbReference type="EMBL" id="JAACJK010000065">
    <property type="protein sequence ID" value="KAF5334874.1"/>
    <property type="molecule type" value="Genomic_DNA"/>
</dbReference>
<evidence type="ECO:0000256" key="1">
    <source>
        <dbReference type="SAM" id="MobiDB-lite"/>
    </source>
</evidence>
<evidence type="ECO:0000313" key="3">
    <source>
        <dbReference type="Proteomes" id="UP000541558"/>
    </source>
</evidence>
<feature type="region of interest" description="Disordered" evidence="1">
    <location>
        <begin position="63"/>
        <end position="84"/>
    </location>
</feature>
<feature type="compositionally biased region" description="Polar residues" evidence="1">
    <location>
        <begin position="482"/>
        <end position="493"/>
    </location>
</feature>
<feature type="compositionally biased region" description="Gly residues" evidence="1">
    <location>
        <begin position="461"/>
        <end position="474"/>
    </location>
</feature>
<proteinExistence type="predicted"/>
<feature type="region of interest" description="Disordered" evidence="1">
    <location>
        <begin position="102"/>
        <end position="162"/>
    </location>
</feature>
<keyword evidence="3" id="KW-1185">Reference proteome</keyword>
<protein>
    <recommendedName>
        <fullName evidence="4">Methyltransferase domain-containing protein</fullName>
    </recommendedName>
</protein>
<name>A0A8H5FFG0_9AGAR</name>
<dbReference type="Gene3D" id="3.40.50.150">
    <property type="entry name" value="Vaccinia Virus protein VP39"/>
    <property type="match status" value="1"/>
</dbReference>
<accession>A0A8H5FFG0</accession>
<evidence type="ECO:0000313" key="2">
    <source>
        <dbReference type="EMBL" id="KAF5334874.1"/>
    </source>
</evidence>
<gene>
    <name evidence="2" type="ORF">D9611_009995</name>
</gene>
<dbReference type="CDD" id="cd02440">
    <property type="entry name" value="AdoMet_MTases"/>
    <property type="match status" value="1"/>
</dbReference>
<organism evidence="2 3">
    <name type="scientific">Ephemerocybe angulata</name>
    <dbReference type="NCBI Taxonomy" id="980116"/>
    <lineage>
        <taxon>Eukaryota</taxon>
        <taxon>Fungi</taxon>
        <taxon>Dikarya</taxon>
        <taxon>Basidiomycota</taxon>
        <taxon>Agaricomycotina</taxon>
        <taxon>Agaricomycetes</taxon>
        <taxon>Agaricomycetidae</taxon>
        <taxon>Agaricales</taxon>
        <taxon>Agaricineae</taxon>
        <taxon>Psathyrellaceae</taxon>
        <taxon>Ephemerocybe</taxon>
    </lineage>
</organism>
<dbReference type="Pfam" id="PF13489">
    <property type="entry name" value="Methyltransf_23"/>
    <property type="match status" value="1"/>
</dbReference>
<evidence type="ECO:0008006" key="4">
    <source>
        <dbReference type="Google" id="ProtNLM"/>
    </source>
</evidence>
<dbReference type="AlphaFoldDB" id="A0A8H5FFG0"/>
<dbReference type="SUPFAM" id="SSF53335">
    <property type="entry name" value="S-adenosyl-L-methionine-dependent methyltransferases"/>
    <property type="match status" value="1"/>
</dbReference>
<feature type="compositionally biased region" description="Basic and acidic residues" evidence="1">
    <location>
        <begin position="67"/>
        <end position="79"/>
    </location>
</feature>
<sequence>MALAQPGPMILPGARNVDVDNLEYKSAGRDIHGPTINLTIASPPEISSRSLFEEIRSLLGLFSDHTGPTDEPRSRHELKAGSPSVKSIPSLKVLDLDHDLASAASPGTSKNAMTSGPARDAQRELNTSESVRSNPRAPSEVDDATENEDFKARYTSELDPRPLEGLTTPQIYVYSMLGSGRGLACWKPCTHNSVSSRRRVFPSISDSESTAGWGGVIPGDVGTYDAERGFSKVFNLWEDDEAIRSMAKDIYQRIYTTPDDDIKISENDFRRGDTVAQGASAEVNDSGDGEFIEGFEFQVHPGSSQGALLAVTSAADQLEVLDLGGLHDHICSNAELLYRYTITRRRLGPNESLHFVTGCIKASDWAIAAWRESMVAPNDRLKLLRRTKIPVEKSSLSAGNSYRWTHRGTAEARVGSSGQHIKDQCLFLQGYTLDFSASFRARMKRHILPSGEVNLAPPGNPKGGGGSSGFGGPGSNFPFGTLPQSGPPDQNTGAGHLANYSGGSSGSNLEENEHCLGPSPVDGVQVTPFPDITRQSTCHPSDVITDYILHKTGAEFALAHDNDWRFLLQKFSPDEKLGSREVSYRQGVAFLMPKTLPTEHRHDKLVLTNRQDVKISAGGGEATKLNEVEVYSKHWGKGRLLMTDISFERTVGIDIESQTFIELCVLGIPESEVRKSLALFTASPGRWEAIGTIELPTEINTINCILKSVEEGDVGLFQLDVRSAFLSPKIRSKQEPNQKTQIYNEVIGLTMSCQVVEVPSTWGEAPDDVDIAAQFQDRGIERLRTFARTVELSDTASSLEELQDDDFPAYFSERNGRLYPSEPNSVYRLPVDTPEQERYTVNHIMLKRILGVDYQGATDSALTPDPTRSRRVLDLCCGNGKWVLDMAVHAPHAQFVGVDIVPIATRYPPDNVQFELLDVNTDLRWDNEHFDLVHARDVLMAVKDYDVLLHEVARLLRPGGQFLSVEWSNQLAVHISFPGNIEDIAPATVHFFDTVHHILAELGVDIDGSRVSANITTSNYFTNTNIRQIYVPVGTWSQNAQMDEIGSSFRTALKRMAQGFRQMFLDYGLSDEEVDVLIASFIREIQTVEGLVAFVHITSAERM</sequence>